<accession>X1I3F6</accession>
<feature type="domain" description="PAC" evidence="1">
    <location>
        <begin position="1"/>
        <end position="35"/>
    </location>
</feature>
<proteinExistence type="predicted"/>
<reference evidence="2" key="1">
    <citation type="journal article" date="2014" name="Front. Microbiol.">
        <title>High frequency of phylogenetically diverse reductive dehalogenase-homologous genes in deep subseafloor sedimentary metagenomes.</title>
        <authorList>
            <person name="Kawai M."/>
            <person name="Futagami T."/>
            <person name="Toyoda A."/>
            <person name="Takaki Y."/>
            <person name="Nishi S."/>
            <person name="Hori S."/>
            <person name="Arai W."/>
            <person name="Tsubouchi T."/>
            <person name="Morono Y."/>
            <person name="Uchiyama I."/>
            <person name="Ito T."/>
            <person name="Fujiyama A."/>
            <person name="Inagaki F."/>
            <person name="Takami H."/>
        </authorList>
    </citation>
    <scope>NUCLEOTIDE SEQUENCE</scope>
    <source>
        <strain evidence="2">Expedition CK06-06</strain>
    </source>
</reference>
<dbReference type="AlphaFoldDB" id="X1I3F6"/>
<gene>
    <name evidence="2" type="ORF">S03H2_65866</name>
</gene>
<dbReference type="InterPro" id="IPR000700">
    <property type="entry name" value="PAS-assoc_C"/>
</dbReference>
<comment type="caution">
    <text evidence="2">The sequence shown here is derived from an EMBL/GenBank/DDBJ whole genome shotgun (WGS) entry which is preliminary data.</text>
</comment>
<evidence type="ECO:0000259" key="1">
    <source>
        <dbReference type="PROSITE" id="PS50113"/>
    </source>
</evidence>
<dbReference type="PROSITE" id="PS50113">
    <property type="entry name" value="PAC"/>
    <property type="match status" value="1"/>
</dbReference>
<sequence>ASIDPVFNDKGNPIRSVHVIKDITERKKAEEKEKQYARSLAFLSRTAMEFVELPSGSDIYQFIGKRLRELVGNSFVFVNSFDETTQCIQLKAFLGARKEIESVLKILKKNPMEMSFPINEEARAGLTTGKLVKVPGGLHVLSFEKIPKHICTTLERLLNLGGIYVMGFTRKGKLFGSAVIITRGRAGLEKRELIETFIG</sequence>
<feature type="non-terminal residue" evidence="2">
    <location>
        <position position="199"/>
    </location>
</feature>
<dbReference type="EMBL" id="BARU01042946">
    <property type="protein sequence ID" value="GAH76936.1"/>
    <property type="molecule type" value="Genomic_DNA"/>
</dbReference>
<protein>
    <recommendedName>
        <fullName evidence="1">PAC domain-containing protein</fullName>
    </recommendedName>
</protein>
<feature type="non-terminal residue" evidence="2">
    <location>
        <position position="1"/>
    </location>
</feature>
<dbReference type="Gene3D" id="3.30.450.20">
    <property type="entry name" value="PAS domain"/>
    <property type="match status" value="1"/>
</dbReference>
<evidence type="ECO:0000313" key="2">
    <source>
        <dbReference type="EMBL" id="GAH76936.1"/>
    </source>
</evidence>
<organism evidence="2">
    <name type="scientific">marine sediment metagenome</name>
    <dbReference type="NCBI Taxonomy" id="412755"/>
    <lineage>
        <taxon>unclassified sequences</taxon>
        <taxon>metagenomes</taxon>
        <taxon>ecological metagenomes</taxon>
    </lineage>
</organism>
<name>X1I3F6_9ZZZZ</name>